<feature type="binding site" evidence="5">
    <location>
        <position position="117"/>
    </location>
    <ligand>
        <name>3-methyl-2-oxobutanoate</name>
        <dbReference type="ChEBI" id="CHEBI:11851"/>
    </ligand>
</feature>
<dbReference type="NCBIfam" id="NF001452">
    <property type="entry name" value="PRK00311.1"/>
    <property type="match status" value="1"/>
</dbReference>
<comment type="cofactor">
    <cofactor evidence="5">
        <name>Mg(2+)</name>
        <dbReference type="ChEBI" id="CHEBI:18420"/>
    </cofactor>
    <text evidence="5">Binds 1 Mg(2+) ion per subunit.</text>
</comment>
<sequence>MSVSAAIRRITIPQLRARKGQEPIVALTAYTTPVARLLDPHVDVLLVGDSVGMVVHGLDSTVGVTVEMMALHTAAVRRGSVRAAIVTDLPFGSYQASPRDAFAAAHRLMVEGASAVKLEGGAEMAETVAFLTARGIPVMGHVGLLPQSVNMLGGYNARGRSPEEAERILAAAKAMVEAGAFSLVIEGTVEPLARRITEEVAVPTIGIGASVDCDGQVLVVDDLLGLTGAGTPRFVRRYADLAGAITEAASAFAADVKARRFPGPEHVFAEKKPS</sequence>
<comment type="subcellular location">
    <subcellularLocation>
        <location evidence="5">Cytoplasm</location>
    </subcellularLocation>
</comment>
<dbReference type="CDD" id="cd06557">
    <property type="entry name" value="KPHMT-like"/>
    <property type="match status" value="1"/>
</dbReference>
<feature type="binding site" evidence="5">
    <location>
        <position position="49"/>
    </location>
    <ligand>
        <name>Mg(2+)</name>
        <dbReference type="ChEBI" id="CHEBI:18420"/>
    </ligand>
</feature>
<proteinExistence type="inferred from homology"/>
<evidence type="ECO:0000313" key="7">
    <source>
        <dbReference type="Proteomes" id="UP001262410"/>
    </source>
</evidence>
<evidence type="ECO:0000256" key="1">
    <source>
        <dbReference type="ARBA" id="ARBA00008676"/>
    </source>
</evidence>
<gene>
    <name evidence="5" type="primary">panB</name>
    <name evidence="6" type="ORF">E9232_004715</name>
</gene>
<comment type="function">
    <text evidence="5">Catalyzes the reversible reaction in which hydroxymethyl group from 5,10-methylenetetrahydrofolate is transferred onto alpha-ketoisovalerate to form ketopantoate.</text>
</comment>
<dbReference type="InterPro" id="IPR015813">
    <property type="entry name" value="Pyrv/PenolPyrv_kinase-like_dom"/>
</dbReference>
<feature type="binding site" evidence="5">
    <location>
        <position position="88"/>
    </location>
    <ligand>
        <name>Mg(2+)</name>
        <dbReference type="ChEBI" id="CHEBI:18420"/>
    </ligand>
</feature>
<dbReference type="Gene3D" id="3.20.20.60">
    <property type="entry name" value="Phosphoenolpyruvate-binding domains"/>
    <property type="match status" value="1"/>
</dbReference>
<dbReference type="HAMAP" id="MF_00156">
    <property type="entry name" value="PanB"/>
    <property type="match status" value="1"/>
</dbReference>
<organism evidence="6 7">
    <name type="scientific">Inquilinus ginsengisoli</name>
    <dbReference type="NCBI Taxonomy" id="363840"/>
    <lineage>
        <taxon>Bacteria</taxon>
        <taxon>Pseudomonadati</taxon>
        <taxon>Pseudomonadota</taxon>
        <taxon>Alphaproteobacteria</taxon>
        <taxon>Rhodospirillales</taxon>
        <taxon>Rhodospirillaceae</taxon>
        <taxon>Inquilinus</taxon>
    </lineage>
</organism>
<dbReference type="PIRSF" id="PIRSF000388">
    <property type="entry name" value="Pantoate_hydroxy_MeTrfase"/>
    <property type="match status" value="1"/>
</dbReference>
<dbReference type="SUPFAM" id="SSF51621">
    <property type="entry name" value="Phosphoenolpyruvate/pyruvate domain"/>
    <property type="match status" value="1"/>
</dbReference>
<keyword evidence="5" id="KW-0460">Magnesium</keyword>
<dbReference type="PANTHER" id="PTHR20881">
    <property type="entry name" value="3-METHYL-2-OXOBUTANOATE HYDROXYMETHYLTRANSFERASE"/>
    <property type="match status" value="1"/>
</dbReference>
<dbReference type="GO" id="GO:0003864">
    <property type="term" value="F:3-methyl-2-oxobutanoate hydroxymethyltransferase activity"/>
    <property type="evidence" value="ECO:0007669"/>
    <property type="project" value="UniProtKB-EC"/>
</dbReference>
<keyword evidence="4 5" id="KW-0808">Transferase</keyword>
<keyword evidence="5" id="KW-0963">Cytoplasm</keyword>
<dbReference type="RefSeq" id="WP_309798056.1">
    <property type="nucleotide sequence ID" value="NZ_JAVDPW010000008.1"/>
</dbReference>
<protein>
    <recommendedName>
        <fullName evidence="5">3-methyl-2-oxobutanoate hydroxymethyltransferase</fullName>
        <ecNumber evidence="5">2.1.2.11</ecNumber>
    </recommendedName>
    <alternativeName>
        <fullName evidence="5">Ketopantoate hydroxymethyltransferase</fullName>
        <shortName evidence="5">KPHMT</shortName>
    </alternativeName>
</protein>
<feature type="binding site" evidence="5">
    <location>
        <position position="119"/>
    </location>
    <ligand>
        <name>Mg(2+)</name>
        <dbReference type="ChEBI" id="CHEBI:18420"/>
    </ligand>
</feature>
<dbReference type="InterPro" id="IPR040442">
    <property type="entry name" value="Pyrv_kinase-like_dom_sf"/>
</dbReference>
<dbReference type="InterPro" id="IPR003700">
    <property type="entry name" value="Pantoate_hydroxy_MeTrfase"/>
</dbReference>
<comment type="subunit">
    <text evidence="2 5">Homodecamer; pentamer of dimers.</text>
</comment>
<feature type="binding site" evidence="5">
    <location>
        <position position="88"/>
    </location>
    <ligand>
        <name>3-methyl-2-oxobutanoate</name>
        <dbReference type="ChEBI" id="CHEBI:11851"/>
    </ligand>
</feature>
<feature type="binding site" evidence="5">
    <location>
        <begin position="49"/>
        <end position="50"/>
    </location>
    <ligand>
        <name>3-methyl-2-oxobutanoate</name>
        <dbReference type="ChEBI" id="CHEBI:11851"/>
    </ligand>
</feature>
<evidence type="ECO:0000313" key="6">
    <source>
        <dbReference type="EMBL" id="MDR6292177.1"/>
    </source>
</evidence>
<keyword evidence="5" id="KW-0479">Metal-binding</keyword>
<comment type="caution">
    <text evidence="6">The sequence shown here is derived from an EMBL/GenBank/DDBJ whole genome shotgun (WGS) entry which is preliminary data.</text>
</comment>
<comment type="similarity">
    <text evidence="1 5">Belongs to the PanB family.</text>
</comment>
<dbReference type="EC" id="2.1.2.11" evidence="5"/>
<keyword evidence="3 5" id="KW-0566">Pantothenate biosynthesis</keyword>
<dbReference type="EMBL" id="JAVDPW010000008">
    <property type="protein sequence ID" value="MDR6292177.1"/>
    <property type="molecule type" value="Genomic_DNA"/>
</dbReference>
<feature type="active site" description="Proton acceptor" evidence="5">
    <location>
        <position position="186"/>
    </location>
</feature>
<keyword evidence="7" id="KW-1185">Reference proteome</keyword>
<evidence type="ECO:0000256" key="3">
    <source>
        <dbReference type="ARBA" id="ARBA00022655"/>
    </source>
</evidence>
<comment type="catalytic activity">
    <reaction evidence="5">
        <text>(6R)-5,10-methylene-5,6,7,8-tetrahydrofolate + 3-methyl-2-oxobutanoate + H2O = 2-dehydropantoate + (6S)-5,6,7,8-tetrahydrofolate</text>
        <dbReference type="Rhea" id="RHEA:11824"/>
        <dbReference type="ChEBI" id="CHEBI:11561"/>
        <dbReference type="ChEBI" id="CHEBI:11851"/>
        <dbReference type="ChEBI" id="CHEBI:15377"/>
        <dbReference type="ChEBI" id="CHEBI:15636"/>
        <dbReference type="ChEBI" id="CHEBI:57453"/>
        <dbReference type="EC" id="2.1.2.11"/>
    </reaction>
</comment>
<evidence type="ECO:0000256" key="2">
    <source>
        <dbReference type="ARBA" id="ARBA00011424"/>
    </source>
</evidence>
<evidence type="ECO:0000256" key="5">
    <source>
        <dbReference type="HAMAP-Rule" id="MF_00156"/>
    </source>
</evidence>
<dbReference type="PANTHER" id="PTHR20881:SF0">
    <property type="entry name" value="3-METHYL-2-OXOBUTANOATE HYDROXYMETHYLTRANSFERASE"/>
    <property type="match status" value="1"/>
</dbReference>
<name>A0ABU1JU88_9PROT</name>
<evidence type="ECO:0000256" key="4">
    <source>
        <dbReference type="ARBA" id="ARBA00022679"/>
    </source>
</evidence>
<comment type="pathway">
    <text evidence="5">Cofactor biosynthesis; (R)-pantothenate biosynthesis; (R)-pantoate from 3-methyl-2-oxobutanoate: step 1/2.</text>
</comment>
<dbReference type="Proteomes" id="UP001262410">
    <property type="component" value="Unassembled WGS sequence"/>
</dbReference>
<accession>A0ABU1JU88</accession>
<dbReference type="Pfam" id="PF02548">
    <property type="entry name" value="Pantoate_transf"/>
    <property type="match status" value="1"/>
</dbReference>
<dbReference type="NCBIfam" id="TIGR00222">
    <property type="entry name" value="panB"/>
    <property type="match status" value="1"/>
</dbReference>
<reference evidence="6 7" key="1">
    <citation type="submission" date="2023-07" db="EMBL/GenBank/DDBJ databases">
        <title>Sorghum-associated microbial communities from plants grown in Nebraska, USA.</title>
        <authorList>
            <person name="Schachtman D."/>
        </authorList>
    </citation>
    <scope>NUCLEOTIDE SEQUENCE [LARGE SCALE GENOMIC DNA]</scope>
    <source>
        <strain evidence="6 7">584</strain>
    </source>
</reference>